<dbReference type="RefSeq" id="WP_425585070.1">
    <property type="nucleotide sequence ID" value="NZ_BAABHS010000018.1"/>
</dbReference>
<evidence type="ECO:0000259" key="7">
    <source>
        <dbReference type="PROSITE" id="PS51880"/>
    </source>
</evidence>
<dbReference type="CDD" id="cd04876">
    <property type="entry name" value="ACT_RelA-SpoT"/>
    <property type="match status" value="1"/>
</dbReference>
<dbReference type="InterPro" id="IPR006674">
    <property type="entry name" value="HD_domain"/>
</dbReference>
<dbReference type="Pfam" id="PF13291">
    <property type="entry name" value="ACT_4"/>
    <property type="match status" value="1"/>
</dbReference>
<dbReference type="Gene3D" id="3.10.20.30">
    <property type="match status" value="1"/>
</dbReference>
<feature type="region of interest" description="Disordered" evidence="4">
    <location>
        <begin position="1"/>
        <end position="110"/>
    </location>
</feature>
<name>A0ABP9HRA0_9ACTN</name>
<dbReference type="SUPFAM" id="SSF109604">
    <property type="entry name" value="HD-domain/PDEase-like"/>
    <property type="match status" value="1"/>
</dbReference>
<comment type="caution">
    <text evidence="8">The sequence shown here is derived from an EMBL/GenBank/DDBJ whole genome shotgun (WGS) entry which is preliminary data.</text>
</comment>
<feature type="domain" description="HD" evidence="6">
    <location>
        <begin position="176"/>
        <end position="273"/>
    </location>
</feature>
<dbReference type="SUPFAM" id="SSF81271">
    <property type="entry name" value="TGS-like"/>
    <property type="match status" value="1"/>
</dbReference>
<dbReference type="InterPro" id="IPR012676">
    <property type="entry name" value="TGS-like"/>
</dbReference>
<sequence>MPDEVVPVAPTPGGSASDPDPAASERDHRQTPDDPAPGRTGAPDAPPPAPAADEPAPDAAAAAAAAERTGTDPGAAAAGPASAESRVANSRPAVVRRGTTSGDRVRSLRGDTGGRVRARLARLGVQRSSVYNPVLEPLLRIVRANDPKADLREIERAYTTAERWHRGQRRKSGDPYITHPLAVATILAELGMDPPTLMAGLLHDTVEDTDYGLETLRRDFGDTVAMLVDGVTKLDKVKFGEAAQAETVRKMVIAMAKDPRVLVIKLADRLHNMRTMRYLKREKQERKARETLEIYAPLAHRLGMNTIKWELEDLAFAILYPKMYDEIVRLVAERAPKRDEYLAVVIDQVQQDLRGARLKATVTGRPKHYYSVYQKMIVRGRDFAEIYDLVGIRVLVDSVRDCYAALGTIHARWNPVPGRFKDYVAMPKFNMYQSLHTTVIGPEGKPVELQIRTFDMHRRAEYGIAAHWKYKAEAVGGNRAVTDGKASKKDNAQVGDMAWLRQLLDWQRETDDPGEFLESLRFDLSSQEVFVFTPKGDVIALPAGSTPVDFAYAVHTDVGHRTIGARVNGRLVPLESRLDNGDLVEVFTSKAETAAPSRDWLGFVKSPRARNKIRQWFSKERREEAIEHGKEALTRAMRKQGLPLQRLMTSGDALVTLAHELRYPDISSLYAAIGEQQVSAQHIVQRLVASLGGEEGATEDLAEVTTPSATRRARRSGGDPGVIVKGVEDIWVKLSRCCTPVPGDPIIGFVTRGSGVSVHRKDCGNVESLSQQSERIVEVEWAPTASSVFLVAIEVQALDRSRLLSDITRVLSDQHVNILSASVTTSRDRVALSRFTFEMGDPKHLGHVLKAVRGVEGVFDAYRVTSGRQHG</sequence>
<dbReference type="Gene3D" id="3.30.460.10">
    <property type="entry name" value="Beta Polymerase, domain 2"/>
    <property type="match status" value="1"/>
</dbReference>
<evidence type="ECO:0000256" key="1">
    <source>
        <dbReference type="ARBA" id="ARBA00004976"/>
    </source>
</evidence>
<dbReference type="SMART" id="SM00954">
    <property type="entry name" value="RelA_SpoT"/>
    <property type="match status" value="1"/>
</dbReference>
<dbReference type="NCBIfam" id="TIGR00691">
    <property type="entry name" value="spoT_relA"/>
    <property type="match status" value="1"/>
</dbReference>
<keyword evidence="9" id="KW-1185">Reference proteome</keyword>
<dbReference type="InterPro" id="IPR002912">
    <property type="entry name" value="ACT_dom"/>
</dbReference>
<dbReference type="InterPro" id="IPR007685">
    <property type="entry name" value="RelA_SpoT"/>
</dbReference>
<dbReference type="Gene3D" id="1.10.3210.10">
    <property type="entry name" value="Hypothetical protein af1432"/>
    <property type="match status" value="1"/>
</dbReference>
<gene>
    <name evidence="8" type="primary">relA</name>
    <name evidence="8" type="ORF">GCM10023205_49670</name>
</gene>
<organism evidence="8 9">
    <name type="scientific">Yinghuangia aomiensis</name>
    <dbReference type="NCBI Taxonomy" id="676205"/>
    <lineage>
        <taxon>Bacteria</taxon>
        <taxon>Bacillati</taxon>
        <taxon>Actinomycetota</taxon>
        <taxon>Actinomycetes</taxon>
        <taxon>Kitasatosporales</taxon>
        <taxon>Streptomycetaceae</taxon>
        <taxon>Yinghuangia</taxon>
    </lineage>
</organism>
<dbReference type="Gene3D" id="3.30.70.260">
    <property type="match status" value="1"/>
</dbReference>
<feature type="domain" description="ACT" evidence="5">
    <location>
        <begin position="792"/>
        <end position="866"/>
    </location>
</feature>
<comment type="function">
    <text evidence="3">In eubacteria ppGpp (guanosine 3'-diphosphate 5'-diphosphate) is a mediator of the stringent response that coordinates a variety of cellular activities in response to changes in nutritional abundance.</text>
</comment>
<comment type="similarity">
    <text evidence="3">Belongs to the relA/spoT family.</text>
</comment>
<dbReference type="Pfam" id="PF13328">
    <property type="entry name" value="HD_4"/>
    <property type="match status" value="1"/>
</dbReference>
<comment type="catalytic activity">
    <reaction evidence="2">
        <text>GTP + ATP = guanosine 3'-diphosphate 5'-triphosphate + AMP</text>
        <dbReference type="Rhea" id="RHEA:22088"/>
        <dbReference type="ChEBI" id="CHEBI:30616"/>
        <dbReference type="ChEBI" id="CHEBI:37565"/>
        <dbReference type="ChEBI" id="CHEBI:142410"/>
        <dbReference type="ChEBI" id="CHEBI:456215"/>
        <dbReference type="EC" id="2.7.6.5"/>
    </reaction>
</comment>
<dbReference type="PANTHER" id="PTHR21262:SF31">
    <property type="entry name" value="GTP PYROPHOSPHOKINASE"/>
    <property type="match status" value="1"/>
</dbReference>
<proteinExistence type="inferred from homology"/>
<dbReference type="PROSITE" id="PS51671">
    <property type="entry name" value="ACT"/>
    <property type="match status" value="1"/>
</dbReference>
<dbReference type="Proteomes" id="UP001500466">
    <property type="component" value="Unassembled WGS sequence"/>
</dbReference>
<dbReference type="InterPro" id="IPR004811">
    <property type="entry name" value="RelA/Spo_fam"/>
</dbReference>
<dbReference type="InterPro" id="IPR045865">
    <property type="entry name" value="ACT-like_dom_sf"/>
</dbReference>
<comment type="pathway">
    <text evidence="1">Purine metabolism; ppGpp biosynthesis; ppGpp from GTP: step 1/2.</text>
</comment>
<feature type="compositionally biased region" description="Low complexity" evidence="4">
    <location>
        <begin position="51"/>
        <end position="83"/>
    </location>
</feature>
<dbReference type="InterPro" id="IPR003607">
    <property type="entry name" value="HD/PDEase_dom"/>
</dbReference>
<dbReference type="CDD" id="cd05399">
    <property type="entry name" value="NT_Rel-Spo_like"/>
    <property type="match status" value="1"/>
</dbReference>
<evidence type="ECO:0000256" key="3">
    <source>
        <dbReference type="RuleBase" id="RU003847"/>
    </source>
</evidence>
<dbReference type="InterPro" id="IPR012675">
    <property type="entry name" value="Beta-grasp_dom_sf"/>
</dbReference>
<dbReference type="PROSITE" id="PS51880">
    <property type="entry name" value="TGS"/>
    <property type="match status" value="1"/>
</dbReference>
<dbReference type="EMBL" id="BAABHS010000018">
    <property type="protein sequence ID" value="GAA4976560.1"/>
    <property type="molecule type" value="Genomic_DNA"/>
</dbReference>
<dbReference type="SMART" id="SM00471">
    <property type="entry name" value="HDc"/>
    <property type="match status" value="1"/>
</dbReference>
<dbReference type="Pfam" id="PF02824">
    <property type="entry name" value="TGS"/>
    <property type="match status" value="1"/>
</dbReference>
<evidence type="ECO:0000259" key="6">
    <source>
        <dbReference type="PROSITE" id="PS51831"/>
    </source>
</evidence>
<reference evidence="9" key="1">
    <citation type="journal article" date="2019" name="Int. J. Syst. Evol. Microbiol.">
        <title>The Global Catalogue of Microorganisms (GCM) 10K type strain sequencing project: providing services to taxonomists for standard genome sequencing and annotation.</title>
        <authorList>
            <consortium name="The Broad Institute Genomics Platform"/>
            <consortium name="The Broad Institute Genome Sequencing Center for Infectious Disease"/>
            <person name="Wu L."/>
            <person name="Ma J."/>
        </authorList>
    </citation>
    <scope>NUCLEOTIDE SEQUENCE [LARGE SCALE GENOMIC DNA]</scope>
    <source>
        <strain evidence="9">JCM 17986</strain>
    </source>
</reference>
<feature type="domain" description="TGS" evidence="7">
    <location>
        <begin position="525"/>
        <end position="588"/>
    </location>
</feature>
<evidence type="ECO:0000256" key="4">
    <source>
        <dbReference type="SAM" id="MobiDB-lite"/>
    </source>
</evidence>
<feature type="compositionally biased region" description="Basic and acidic residues" evidence="4">
    <location>
        <begin position="23"/>
        <end position="32"/>
    </location>
</feature>
<evidence type="ECO:0000256" key="2">
    <source>
        <dbReference type="ARBA" id="ARBA00048244"/>
    </source>
</evidence>
<accession>A0ABP9HRA0</accession>
<protein>
    <submittedName>
        <fullName evidence="8">GTP pyrophosphokinase</fullName>
    </submittedName>
</protein>
<dbReference type="InterPro" id="IPR045600">
    <property type="entry name" value="RelA/SpoT_AH_RIS"/>
</dbReference>
<dbReference type="InterPro" id="IPR004095">
    <property type="entry name" value="TGS"/>
</dbReference>
<dbReference type="CDD" id="cd00077">
    <property type="entry name" value="HDc"/>
    <property type="match status" value="1"/>
</dbReference>
<dbReference type="SUPFAM" id="SSF55021">
    <property type="entry name" value="ACT-like"/>
    <property type="match status" value="1"/>
</dbReference>
<dbReference type="PANTHER" id="PTHR21262">
    <property type="entry name" value="GUANOSINE-3',5'-BIS DIPHOSPHATE 3'-PYROPHOSPHOHYDROLASE"/>
    <property type="match status" value="1"/>
</dbReference>
<evidence type="ECO:0000313" key="8">
    <source>
        <dbReference type="EMBL" id="GAA4976560.1"/>
    </source>
</evidence>
<dbReference type="InterPro" id="IPR043519">
    <property type="entry name" value="NT_sf"/>
</dbReference>
<dbReference type="Pfam" id="PF04607">
    <property type="entry name" value="RelA_SpoT"/>
    <property type="match status" value="1"/>
</dbReference>
<dbReference type="SUPFAM" id="SSF81301">
    <property type="entry name" value="Nucleotidyltransferase"/>
    <property type="match status" value="1"/>
</dbReference>
<dbReference type="PROSITE" id="PS51831">
    <property type="entry name" value="HD"/>
    <property type="match status" value="1"/>
</dbReference>
<dbReference type="CDD" id="cd01668">
    <property type="entry name" value="TGS_RSH"/>
    <property type="match status" value="1"/>
</dbReference>
<evidence type="ECO:0000313" key="9">
    <source>
        <dbReference type="Proteomes" id="UP001500466"/>
    </source>
</evidence>
<evidence type="ECO:0000259" key="5">
    <source>
        <dbReference type="PROSITE" id="PS51671"/>
    </source>
</evidence>
<dbReference type="Pfam" id="PF19296">
    <property type="entry name" value="RelA_AH_RIS"/>
    <property type="match status" value="1"/>
</dbReference>
<dbReference type="InterPro" id="IPR033655">
    <property type="entry name" value="TGS_RelA/SpoT"/>
</dbReference>